<keyword evidence="8 10" id="KW-0472">Membrane</keyword>
<protein>
    <recommendedName>
        <fullName evidence="15">Copper transport protein</fullName>
    </recommendedName>
</protein>
<feature type="domain" description="Copper resistance protein D" evidence="12">
    <location>
        <begin position="358"/>
        <end position="453"/>
    </location>
</feature>
<dbReference type="Proteomes" id="UP001500037">
    <property type="component" value="Unassembled WGS sequence"/>
</dbReference>
<feature type="region of interest" description="Disordered" evidence="9">
    <location>
        <begin position="461"/>
        <end position="522"/>
    </location>
</feature>
<feature type="compositionally biased region" description="Low complexity" evidence="9">
    <location>
        <begin position="508"/>
        <end position="522"/>
    </location>
</feature>
<dbReference type="InterPro" id="IPR014756">
    <property type="entry name" value="Ig_E-set"/>
</dbReference>
<dbReference type="PANTHER" id="PTHR34820:SF4">
    <property type="entry name" value="INNER MEMBRANE PROTEIN YEBZ"/>
    <property type="match status" value="1"/>
</dbReference>
<evidence type="ECO:0000259" key="12">
    <source>
        <dbReference type="Pfam" id="PF05425"/>
    </source>
</evidence>
<keyword evidence="3 10" id="KW-0812">Transmembrane</keyword>
<feature type="domain" description="CopC" evidence="11">
    <location>
        <begin position="34"/>
        <end position="142"/>
    </location>
</feature>
<dbReference type="InterPro" id="IPR032694">
    <property type="entry name" value="CopC/D"/>
</dbReference>
<evidence type="ECO:0000313" key="14">
    <source>
        <dbReference type="Proteomes" id="UP001500037"/>
    </source>
</evidence>
<evidence type="ECO:0000259" key="11">
    <source>
        <dbReference type="Pfam" id="PF04234"/>
    </source>
</evidence>
<evidence type="ECO:0008006" key="15">
    <source>
        <dbReference type="Google" id="ProtNLM"/>
    </source>
</evidence>
<comment type="caution">
    <text evidence="13">The sequence shown here is derived from an EMBL/GenBank/DDBJ whole genome shotgun (WGS) entry which is preliminary data.</text>
</comment>
<evidence type="ECO:0000256" key="7">
    <source>
        <dbReference type="ARBA" id="ARBA00023008"/>
    </source>
</evidence>
<dbReference type="InterPro" id="IPR008457">
    <property type="entry name" value="Cu-R_CopD_dom"/>
</dbReference>
<dbReference type="RefSeq" id="WP_344445124.1">
    <property type="nucleotide sequence ID" value="NZ_BAAALF010000146.1"/>
</dbReference>
<feature type="transmembrane region" description="Helical" evidence="10">
    <location>
        <begin position="220"/>
        <end position="239"/>
    </location>
</feature>
<organism evidence="13 14">
    <name type="scientific">Kitasatospora nipponensis</name>
    <dbReference type="NCBI Taxonomy" id="258049"/>
    <lineage>
        <taxon>Bacteria</taxon>
        <taxon>Bacillati</taxon>
        <taxon>Actinomycetota</taxon>
        <taxon>Actinomycetes</taxon>
        <taxon>Kitasatosporales</taxon>
        <taxon>Streptomycetaceae</taxon>
        <taxon>Kitasatospora</taxon>
    </lineage>
</organism>
<keyword evidence="14" id="KW-1185">Reference proteome</keyword>
<reference evidence="14" key="1">
    <citation type="journal article" date="2019" name="Int. J. Syst. Evol. Microbiol.">
        <title>The Global Catalogue of Microorganisms (GCM) 10K type strain sequencing project: providing services to taxonomists for standard genome sequencing and annotation.</title>
        <authorList>
            <consortium name="The Broad Institute Genomics Platform"/>
            <consortium name="The Broad Institute Genome Sequencing Center for Infectious Disease"/>
            <person name="Wu L."/>
            <person name="Ma J."/>
        </authorList>
    </citation>
    <scope>NUCLEOTIDE SEQUENCE [LARGE SCALE GENOMIC DNA]</scope>
    <source>
        <strain evidence="14">JCM 13004</strain>
    </source>
</reference>
<dbReference type="Pfam" id="PF04234">
    <property type="entry name" value="CopC"/>
    <property type="match status" value="1"/>
</dbReference>
<keyword evidence="5" id="KW-0732">Signal</keyword>
<evidence type="ECO:0000256" key="6">
    <source>
        <dbReference type="ARBA" id="ARBA00022989"/>
    </source>
</evidence>
<evidence type="ECO:0000256" key="8">
    <source>
        <dbReference type="ARBA" id="ARBA00023136"/>
    </source>
</evidence>
<evidence type="ECO:0000256" key="5">
    <source>
        <dbReference type="ARBA" id="ARBA00022729"/>
    </source>
</evidence>
<evidence type="ECO:0000256" key="2">
    <source>
        <dbReference type="ARBA" id="ARBA00022475"/>
    </source>
</evidence>
<evidence type="ECO:0000256" key="9">
    <source>
        <dbReference type="SAM" id="MobiDB-lite"/>
    </source>
</evidence>
<dbReference type="InterPro" id="IPR014755">
    <property type="entry name" value="Cu-Rt/internalin_Ig-like"/>
</dbReference>
<feature type="transmembrane region" description="Helical" evidence="10">
    <location>
        <begin position="269"/>
        <end position="287"/>
    </location>
</feature>
<keyword evidence="2" id="KW-1003">Cell membrane</keyword>
<feature type="transmembrane region" description="Helical" evidence="10">
    <location>
        <begin position="388"/>
        <end position="415"/>
    </location>
</feature>
<feature type="compositionally biased region" description="Low complexity" evidence="9">
    <location>
        <begin position="466"/>
        <end position="478"/>
    </location>
</feature>
<dbReference type="PANTHER" id="PTHR34820">
    <property type="entry name" value="INNER MEMBRANE PROTEIN YEBZ"/>
    <property type="match status" value="1"/>
</dbReference>
<feature type="region of interest" description="Disordered" evidence="9">
    <location>
        <begin position="74"/>
        <end position="106"/>
    </location>
</feature>
<feature type="transmembrane region" description="Helical" evidence="10">
    <location>
        <begin position="167"/>
        <end position="185"/>
    </location>
</feature>
<feature type="transmembrane region" description="Helical" evidence="10">
    <location>
        <begin position="321"/>
        <end position="345"/>
    </location>
</feature>
<keyword evidence="6 10" id="KW-1133">Transmembrane helix</keyword>
<dbReference type="EMBL" id="BAAALF010000146">
    <property type="protein sequence ID" value="GAA1261685.1"/>
    <property type="molecule type" value="Genomic_DNA"/>
</dbReference>
<evidence type="ECO:0000256" key="4">
    <source>
        <dbReference type="ARBA" id="ARBA00022723"/>
    </source>
</evidence>
<sequence>MPLNRGTEVRLRLGAAFALALGALLVLAGPAAAHASLVSCSPSDGAVVAAEPRQVTLRFSEDVTLELSSVKVIGPDGRRVDSGPPRSAAGADAGSGGGAGAGGQSISVDLAADPQQGTYVLDWRVTAADDGHTTAGTLTFSVGAPSRTAVPGGFGAPDRVTDAVLDLAVWLGLAGLALLVGPAAIRLHCLPAAAPVETATATTTALTAAATEPAARLRRLAALGWATVLAGTLLQLFVYGPSTQGESLAHTADRALLATTLATHQGHTLVARILLLALVAAVGEAVVRWDRGALPAVLLTLLLAGTWSAISHASSGALVPLALLVTTLHVTAMAVWAGGLAALVVLSRRAGGTDLATTTARFSRLALVSVAVLAATGLYQALREVGSLAALTGTEFGELLLVKTALFLLVLAGAVGSRARVARLRERGGWAPRRSVLLELAGVTALLVVTVLLIGTAPARDTPKPASTGAAAAQGGARARSDAPTGHPREARTTAVRSVAGWPVSRGTASLTPSSSPAATAV</sequence>
<accession>A0ABP4HF35</accession>
<evidence type="ECO:0000313" key="13">
    <source>
        <dbReference type="EMBL" id="GAA1261685.1"/>
    </source>
</evidence>
<dbReference type="SUPFAM" id="SSF81296">
    <property type="entry name" value="E set domains"/>
    <property type="match status" value="1"/>
</dbReference>
<feature type="transmembrane region" description="Helical" evidence="10">
    <location>
        <begin position="365"/>
        <end position="382"/>
    </location>
</feature>
<keyword evidence="7" id="KW-0186">Copper</keyword>
<evidence type="ECO:0000256" key="3">
    <source>
        <dbReference type="ARBA" id="ARBA00022692"/>
    </source>
</evidence>
<evidence type="ECO:0000256" key="1">
    <source>
        <dbReference type="ARBA" id="ARBA00004651"/>
    </source>
</evidence>
<feature type="transmembrane region" description="Helical" evidence="10">
    <location>
        <begin position="294"/>
        <end position="315"/>
    </location>
</feature>
<proteinExistence type="predicted"/>
<dbReference type="InterPro" id="IPR007348">
    <property type="entry name" value="CopC_dom"/>
</dbReference>
<dbReference type="Pfam" id="PF05425">
    <property type="entry name" value="CopD"/>
    <property type="match status" value="1"/>
</dbReference>
<gene>
    <name evidence="13" type="ORF">GCM10009665_59230</name>
</gene>
<feature type="transmembrane region" description="Helical" evidence="10">
    <location>
        <begin position="436"/>
        <end position="457"/>
    </location>
</feature>
<comment type="subcellular location">
    <subcellularLocation>
        <location evidence="1">Cell membrane</location>
        <topology evidence="1">Multi-pass membrane protein</topology>
    </subcellularLocation>
</comment>
<keyword evidence="4" id="KW-0479">Metal-binding</keyword>
<name>A0ABP4HF35_9ACTN</name>
<evidence type="ECO:0000256" key="10">
    <source>
        <dbReference type="SAM" id="Phobius"/>
    </source>
</evidence>
<feature type="compositionally biased region" description="Gly residues" evidence="9">
    <location>
        <begin position="93"/>
        <end position="103"/>
    </location>
</feature>
<dbReference type="Gene3D" id="2.60.40.1220">
    <property type="match status" value="1"/>
</dbReference>